<evidence type="ECO:0000313" key="2">
    <source>
        <dbReference type="EMBL" id="MBE9029015.1"/>
    </source>
</evidence>
<protein>
    <submittedName>
        <fullName evidence="2">Filamentous hemagglutinin N-terminal domain-containing protein</fullName>
    </submittedName>
</protein>
<organism evidence="2 3">
    <name type="scientific">Romeriopsis navalis LEGE 11480</name>
    <dbReference type="NCBI Taxonomy" id="2777977"/>
    <lineage>
        <taxon>Bacteria</taxon>
        <taxon>Bacillati</taxon>
        <taxon>Cyanobacteriota</taxon>
        <taxon>Cyanophyceae</taxon>
        <taxon>Leptolyngbyales</taxon>
        <taxon>Leptolyngbyaceae</taxon>
        <taxon>Romeriopsis</taxon>
        <taxon>Romeriopsis navalis</taxon>
    </lineage>
</organism>
<evidence type="ECO:0000259" key="1">
    <source>
        <dbReference type="SMART" id="SM00912"/>
    </source>
</evidence>
<dbReference type="Gene3D" id="2.160.20.10">
    <property type="entry name" value="Single-stranded right-handed beta-helix, Pectin lyase-like"/>
    <property type="match status" value="2"/>
</dbReference>
<sequence>MMMHHRDRPILRWSIHHCCLWGMLTVGGSLMPSIAMAQITPTTNWGGENSRLNPAGLVNGQSALVIEGGATRGNNLFHSFQQFNVANVQRVYFANPANTSLIFSRVVGGQPSNILGTLGVNGLASLFLLNPQGVIFGPNAQLDIRGAFTATTANAVQFGNQGTWAIAPTSNPPLLSIAPSALTFAANQGAITSQSQNLVGAAGQSLLLLGRSVQLNGGNITVPGGRVELGGINGDGTLALQQRGNQFEIVALQGIPADVTMTNATTVNLRSNNGGDFVVGANNFTLSGEGTQIQTGLADNVSQPNAQAGNVDIQAINAVTIQNSATIDRLIPATASGGNGQIRIEAKTIDLLNGGRINSTLEGRGGGGIVSLKADVIRIDEVASNRQSSGIQTGVESGAVGTGSDVTLQARLLQITNGGRVETDTAGTGDAGNITIDLTGEFGSFGLSAARRSRSGIGTFVERNAIGNSGKITINADSVLFQDGAKALVNVAGQGQGKTLAINTIGNVILDGAKPFPGSTPSGLLSLLRDGAVGRSGDIKIRAESLIVQDGAAISTDATGQGDSGNVDVVVRDLAVFDGASPTGFRSTIGTSVERLFFPGFSFVGNAAGQAGTISVTAREVQLTNGGYFASSLTDAPGAAGKIIVNATENVIISGTGTTKLFSPSGSISFEASSGLFTETSDDTSGAGGEIRINSPNLDLSNAALINSLTSSRGPGGNITLNVPEINISGGAQVRVTTLDTARAGDILLNAADRLVVSGTNPNFVPADSPDLQPLFSASAILADTQPDSSGPGGILRINAGDAIVQNQGTISVSSQGQGAAGLLDITARSLLLKDRGSLTAGTSNATGGNINLNLQAALLLRNASTISTTAGTAQAGGDGGNIQIRSPFIVSVPNENSDITANAFSGQGGQVSIDTLALFGLIPRSRSDLAIALGSNEPSQLQPSRLRSNDITAISQIDLNLSGDVRISQLDVDPTQSAARLPDDLLDRSDQINQSLCRVTQGSQFILTGRGGRPTSPIVRQLTPLRTWEDIRFSQVAETAEAKAASMVQMPGTRQIDRLTEAQSWYRSDDGKIHLAAKVNRAKSSWMSLPGC</sequence>
<gene>
    <name evidence="2" type="ORF">IQ266_04465</name>
</gene>
<dbReference type="AlphaFoldDB" id="A0A928Z363"/>
<name>A0A928Z363_9CYAN</name>
<proteinExistence type="predicted"/>
<reference evidence="2" key="1">
    <citation type="submission" date="2020-10" db="EMBL/GenBank/DDBJ databases">
        <authorList>
            <person name="Castelo-Branco R."/>
            <person name="Eusebio N."/>
            <person name="Adriana R."/>
            <person name="Vieira A."/>
            <person name="Brugerolle De Fraissinette N."/>
            <person name="Rezende De Castro R."/>
            <person name="Schneider M.P."/>
            <person name="Vasconcelos V."/>
            <person name="Leao P.N."/>
        </authorList>
    </citation>
    <scope>NUCLEOTIDE SEQUENCE</scope>
    <source>
        <strain evidence="2">LEGE 11480</strain>
    </source>
</reference>
<evidence type="ECO:0000313" key="3">
    <source>
        <dbReference type="Proteomes" id="UP000625316"/>
    </source>
</evidence>
<dbReference type="SUPFAM" id="SSF51126">
    <property type="entry name" value="Pectin lyase-like"/>
    <property type="match status" value="5"/>
</dbReference>
<comment type="caution">
    <text evidence="2">The sequence shown here is derived from an EMBL/GenBank/DDBJ whole genome shotgun (WGS) entry which is preliminary data.</text>
</comment>
<dbReference type="InterPro" id="IPR008638">
    <property type="entry name" value="FhaB/CdiA-like_TPS"/>
</dbReference>
<dbReference type="Proteomes" id="UP000625316">
    <property type="component" value="Unassembled WGS sequence"/>
</dbReference>
<dbReference type="Pfam" id="PF05860">
    <property type="entry name" value="TPS"/>
    <property type="match status" value="1"/>
</dbReference>
<dbReference type="InterPro" id="IPR012334">
    <property type="entry name" value="Pectin_lyas_fold"/>
</dbReference>
<dbReference type="NCBIfam" id="TIGR01901">
    <property type="entry name" value="adhes_NPXG"/>
    <property type="match status" value="1"/>
</dbReference>
<feature type="domain" description="Filamentous haemagglutinin FhaB/tRNA nuclease CdiA-like TPS" evidence="1">
    <location>
        <begin position="54"/>
        <end position="159"/>
    </location>
</feature>
<accession>A0A928Z363</accession>
<dbReference type="InterPro" id="IPR011050">
    <property type="entry name" value="Pectin_lyase_fold/virulence"/>
</dbReference>
<dbReference type="SMART" id="SM00912">
    <property type="entry name" value="Haemagg_act"/>
    <property type="match status" value="1"/>
</dbReference>
<dbReference type="EMBL" id="JADEXQ010000010">
    <property type="protein sequence ID" value="MBE9029015.1"/>
    <property type="molecule type" value="Genomic_DNA"/>
</dbReference>
<dbReference type="RefSeq" id="WP_264323835.1">
    <property type="nucleotide sequence ID" value="NZ_JADEXQ010000010.1"/>
</dbReference>
<keyword evidence="3" id="KW-1185">Reference proteome</keyword>